<dbReference type="SUPFAM" id="SSF53850">
    <property type="entry name" value="Periplasmic binding protein-like II"/>
    <property type="match status" value="1"/>
</dbReference>
<evidence type="ECO:0000259" key="11">
    <source>
        <dbReference type="Pfam" id="PF12849"/>
    </source>
</evidence>
<evidence type="ECO:0000256" key="10">
    <source>
        <dbReference type="RuleBase" id="RU367119"/>
    </source>
</evidence>
<dbReference type="GO" id="GO:0006817">
    <property type="term" value="P:phosphate ion transport"/>
    <property type="evidence" value="ECO:0007669"/>
    <property type="project" value="UniProtKB-UniRule"/>
</dbReference>
<sequence length="301" mass="33088">MRKVTTLFFVFALLVMAVFPAGAAAQELKGTIKIDGSSTVYPITQAMAEEFSYEYPRVRVTVGVSGTGGGFAKFNVGETDLSDASREIKKSEAEIAAENGIEFTKFIVGYDGITVAVNPENNWANDMTVEELKMVWEPNSSVETWSDIRDEWPDEEIDLYGPGADSGTFDYFTEVINGKSGASRSDFTASEDDNVLVRGISGNKYALGYFGYAYYEENSDSLKAVAVNGVLPNRETIASNEYTPLARPLFVYAKNSAVQRPEVEAFLKFYFENAPEIVPQTGYAPLPSYEEALAKVEKLAK</sequence>
<dbReference type="AlphaFoldDB" id="A0A1G8QR60"/>
<dbReference type="EMBL" id="SOAA01000018">
    <property type="protein sequence ID" value="TDS29151.1"/>
    <property type="molecule type" value="Genomic_DNA"/>
</dbReference>
<evidence type="ECO:0000256" key="3">
    <source>
        <dbReference type="ARBA" id="ARBA00008725"/>
    </source>
</evidence>
<protein>
    <recommendedName>
        <fullName evidence="10">Phosphate-binding protein</fullName>
    </recommendedName>
</protein>
<dbReference type="CDD" id="cd13654">
    <property type="entry name" value="PBP2_phosphate_like_2"/>
    <property type="match status" value="1"/>
</dbReference>
<dbReference type="Proteomes" id="UP000247389">
    <property type="component" value="Unassembled WGS sequence"/>
</dbReference>
<evidence type="ECO:0000256" key="9">
    <source>
        <dbReference type="ARBA" id="ARBA00023288"/>
    </source>
</evidence>
<name>A0A1G8QR60_9FIRM</name>
<evidence type="ECO:0000256" key="1">
    <source>
        <dbReference type="ARBA" id="ARBA00002841"/>
    </source>
</evidence>
<comment type="function">
    <text evidence="10">Involved in the system for phosphate transport across the cytoplasmic membrane.</text>
</comment>
<feature type="signal peptide" evidence="10">
    <location>
        <begin position="1"/>
        <end position="23"/>
    </location>
</feature>
<dbReference type="GO" id="GO:0005886">
    <property type="term" value="C:plasma membrane"/>
    <property type="evidence" value="ECO:0007669"/>
    <property type="project" value="UniProtKB-SubCell"/>
</dbReference>
<evidence type="ECO:0000313" key="12">
    <source>
        <dbReference type="EMBL" id="PXV68717.1"/>
    </source>
</evidence>
<accession>A0A1G8QR60</accession>
<evidence type="ECO:0000313" key="16">
    <source>
        <dbReference type="Proteomes" id="UP000247389"/>
    </source>
</evidence>
<dbReference type="RefSeq" id="WP_089717428.1">
    <property type="nucleotide sequence ID" value="NZ_FNEH01000026.1"/>
</dbReference>
<comment type="subcellular location">
    <subcellularLocation>
        <location evidence="2 10">Cell membrane</location>
        <topology evidence="2 10">Lipid-anchor</topology>
    </subcellularLocation>
</comment>
<keyword evidence="10" id="KW-1003">Cell membrane</keyword>
<keyword evidence="6 10" id="KW-0592">Phosphate transport</keyword>
<reference evidence="13 15" key="1">
    <citation type="submission" date="2016-10" db="EMBL/GenBank/DDBJ databases">
        <authorList>
            <person name="de Groot N.N."/>
        </authorList>
    </citation>
    <scope>NUCLEOTIDE SEQUENCE [LARGE SCALE GENOMIC DNA]</scope>
    <source>
        <strain evidence="13 15">WG7</strain>
    </source>
</reference>
<comment type="function">
    <text evidence="1">Part of the ABC transporter complex PstSACB involved in phosphate import.</text>
</comment>
<gene>
    <name evidence="14" type="ORF">BY453_11836</name>
    <name evidence="12" type="ORF">C8C78_104104</name>
    <name evidence="13" type="ORF">SAMN04515654_12613</name>
</gene>
<dbReference type="EMBL" id="FNEH01000026">
    <property type="protein sequence ID" value="SDJ07148.1"/>
    <property type="molecule type" value="Genomic_DNA"/>
</dbReference>
<keyword evidence="8 10" id="KW-0564">Palmitate</keyword>
<evidence type="ECO:0000256" key="5">
    <source>
        <dbReference type="ARBA" id="ARBA00022448"/>
    </source>
</evidence>
<dbReference type="NCBIfam" id="TIGR02136">
    <property type="entry name" value="ptsS_2"/>
    <property type="match status" value="1"/>
</dbReference>
<dbReference type="PANTHER" id="PTHR30570">
    <property type="entry name" value="PERIPLASMIC PHOSPHATE BINDING COMPONENT OF PHOSPHATE ABC TRANSPORTER"/>
    <property type="match status" value="1"/>
</dbReference>
<dbReference type="Gene3D" id="3.40.190.10">
    <property type="entry name" value="Periplasmic binding protein-like II"/>
    <property type="match status" value="2"/>
</dbReference>
<evidence type="ECO:0000313" key="17">
    <source>
        <dbReference type="Proteomes" id="UP000295758"/>
    </source>
</evidence>
<keyword evidence="7 10" id="KW-0732">Signal</keyword>
<comment type="subunit">
    <text evidence="4 10">The complex is composed of two ATP-binding proteins (PstB), two transmembrane proteins (PstC and PstA) and a solute-binding protein (PstS).</text>
</comment>
<evidence type="ECO:0000256" key="7">
    <source>
        <dbReference type="ARBA" id="ARBA00022729"/>
    </source>
</evidence>
<evidence type="ECO:0000313" key="15">
    <source>
        <dbReference type="Proteomes" id="UP000198945"/>
    </source>
</evidence>
<keyword evidence="5 10" id="KW-0813">Transport</keyword>
<comment type="similarity">
    <text evidence="3 10">Belongs to the PstS family.</text>
</comment>
<dbReference type="InterPro" id="IPR024370">
    <property type="entry name" value="PBP_domain"/>
</dbReference>
<evidence type="ECO:0000256" key="6">
    <source>
        <dbReference type="ARBA" id="ARBA00022592"/>
    </source>
</evidence>
<feature type="domain" description="PBP" evidence="11">
    <location>
        <begin position="23"/>
        <end position="272"/>
    </location>
</feature>
<dbReference type="Proteomes" id="UP000198945">
    <property type="component" value="Unassembled WGS sequence"/>
</dbReference>
<reference evidence="12 16" key="2">
    <citation type="submission" date="2018-04" db="EMBL/GenBank/DDBJ databases">
        <title>Subsurface microbial communities from deep shales in Ohio and West Virginia, USA.</title>
        <authorList>
            <person name="Wrighton K."/>
        </authorList>
    </citation>
    <scope>NUCLEOTIDE SEQUENCE [LARGE SCALE GENOMIC DNA]</scope>
    <source>
        <strain evidence="12 16">MSL28</strain>
    </source>
</reference>
<keyword evidence="10" id="KW-0472">Membrane</keyword>
<proteinExistence type="inferred from homology"/>
<dbReference type="EMBL" id="QICM01000004">
    <property type="protein sequence ID" value="PXV68717.1"/>
    <property type="molecule type" value="Genomic_DNA"/>
</dbReference>
<evidence type="ECO:0000313" key="14">
    <source>
        <dbReference type="EMBL" id="TDS29151.1"/>
    </source>
</evidence>
<evidence type="ECO:0000313" key="13">
    <source>
        <dbReference type="EMBL" id="SDJ07148.1"/>
    </source>
</evidence>
<organism evidence="13 15">
    <name type="scientific">Halanaerobium congolense</name>
    <dbReference type="NCBI Taxonomy" id="54121"/>
    <lineage>
        <taxon>Bacteria</taxon>
        <taxon>Bacillati</taxon>
        <taxon>Bacillota</taxon>
        <taxon>Clostridia</taxon>
        <taxon>Halanaerobiales</taxon>
        <taxon>Halanaerobiaceae</taxon>
        <taxon>Halanaerobium</taxon>
    </lineage>
</organism>
<evidence type="ECO:0000256" key="2">
    <source>
        <dbReference type="ARBA" id="ARBA00004193"/>
    </source>
</evidence>
<dbReference type="Proteomes" id="UP000295758">
    <property type="component" value="Unassembled WGS sequence"/>
</dbReference>
<dbReference type="InterPro" id="IPR050811">
    <property type="entry name" value="Phosphate_ABC_transporter"/>
</dbReference>
<feature type="chain" id="PRO_5039734470" description="Phosphate-binding protein" evidence="10">
    <location>
        <begin position="24"/>
        <end position="301"/>
    </location>
</feature>
<reference evidence="14 17" key="3">
    <citation type="submission" date="2019-03" db="EMBL/GenBank/DDBJ databases">
        <title>Deep subsurface shale carbon reservoir microbial communities from Ohio and West Virginia, USA.</title>
        <authorList>
            <person name="Wrighton K."/>
        </authorList>
    </citation>
    <scope>NUCLEOTIDE SEQUENCE [LARGE SCALE GENOMIC DNA]</scope>
    <source>
        <strain evidence="14 17">UTICA-S4D12</strain>
    </source>
</reference>
<dbReference type="Pfam" id="PF12849">
    <property type="entry name" value="PBP_like_2"/>
    <property type="match status" value="1"/>
</dbReference>
<keyword evidence="9 10" id="KW-0449">Lipoprotein</keyword>
<dbReference type="GO" id="GO:0042301">
    <property type="term" value="F:phosphate ion binding"/>
    <property type="evidence" value="ECO:0007669"/>
    <property type="project" value="UniProtKB-UniRule"/>
</dbReference>
<evidence type="ECO:0000256" key="8">
    <source>
        <dbReference type="ARBA" id="ARBA00023139"/>
    </source>
</evidence>
<evidence type="ECO:0000256" key="4">
    <source>
        <dbReference type="ARBA" id="ARBA00011529"/>
    </source>
</evidence>
<dbReference type="PANTHER" id="PTHR30570:SF1">
    <property type="entry name" value="PHOSPHATE-BINDING PROTEIN PSTS"/>
    <property type="match status" value="1"/>
</dbReference>
<dbReference type="InterPro" id="IPR011862">
    <property type="entry name" value="Phos-bd"/>
</dbReference>